<feature type="region of interest" description="Disordered" evidence="1">
    <location>
        <begin position="849"/>
        <end position="883"/>
    </location>
</feature>
<feature type="compositionally biased region" description="Polar residues" evidence="1">
    <location>
        <begin position="734"/>
        <end position="753"/>
    </location>
</feature>
<reference evidence="3" key="1">
    <citation type="submission" date="2022-08" db="UniProtKB">
        <authorList>
            <consortium name="EnsemblMetazoa"/>
        </authorList>
    </citation>
    <scope>IDENTIFICATION</scope>
    <source>
        <strain evidence="3">05x7-T-G4-1.051#20</strain>
    </source>
</reference>
<dbReference type="GO" id="GO:0034587">
    <property type="term" value="P:piRNA processing"/>
    <property type="evidence" value="ECO:0007669"/>
    <property type="project" value="TreeGrafter"/>
</dbReference>
<dbReference type="Proteomes" id="UP000005408">
    <property type="component" value="Unassembled WGS sequence"/>
</dbReference>
<dbReference type="AlphaFoldDB" id="A0A8W8KLZ5"/>
<feature type="compositionally biased region" description="Low complexity" evidence="1">
    <location>
        <begin position="471"/>
        <end position="489"/>
    </location>
</feature>
<sequence length="963" mass="107380">MEHIGKQVRVVLKDESRYDGFVHSMDTGTGKLTLHKVTDEDGRRLPGIKHFFNDELHDIYAFENELKPSSKNVTEGLVDKKETGKKLFKTKNVPAHLQRMRDFKPETVLLSNIANTSTEHPVKQDNRSSDYDSSSDPEALEGGTEAPYVLINKVDRKFHDSIDAVLHCSVVGLAMQGVCVGRSGEVCWVQFATGRDVFLFDILELPPECFEEGIKAILENPDVLKVTHDCRLISDYLFHRHNIKLINVFDTQVADVFVDRLFKGGKGGDWPRYVKGLADCALNHLNLEPEQVLNLKTRERLKKHDEEIWATRPISRQLLDALYKNVVHLRPLRQVLIEKMMAEYVAGVDVYLSQVRDSSTKDSKAHQSNLIPMAFEGLRKLMPRLDSYRWGSNRLSAETSNVKGFTDNVLPVQDPKVIISHDSIWHQRPSKGQHMFKQVANQFKFVKKDGTPCRVAEQKFDSTSDGQKLASNPASSSSRSTTSPHISPTKQPAQSSFETNLTQRGGMNASLSSLRGLTDVEKDLEVQKIINQSEEEEVPTGMLIRSVLKQTDPRQLEEREEDSETYEFKPAGVMIFAKKNDKTTTRRQKEVDDLELEMAQYVMENQPMAGSQQEESEYDDWGGTRHRPLVVSQENRDTILKKFLEMAGVEKARRQAELELQGDTLTVPAVHRNSDTKSVPSVHGNSNILQNFAAVRGASSVVSGTVESQTNGQWYLQPYLGRTERPLSDDDQSACGSDTLTQGSTTVSQQLSVRSGHLQQKRCLYRGQISSKARLPETSEESDRNLNISLPSRFESPISHQNHRSVSVPATPANTHEISQQPRNRQEVRGGQPGITDLSRLASILAKTSIRSPSSVGQDPHGVSRSPLSMSSSSRSPNKSDQESSIINRILQDIPASPTSGCSSSTAGVHCSQRNISPASSCRGGITQTSPRKSESVTAALNATDSKIQRIRILAEALKKSEN</sequence>
<dbReference type="PANTHER" id="PTHR46628:SF1">
    <property type="entry name" value="PIRNA BIOGENESIS PROTEIN EXD1"/>
    <property type="match status" value="1"/>
</dbReference>
<evidence type="ECO:0000313" key="4">
    <source>
        <dbReference type="Proteomes" id="UP000005408"/>
    </source>
</evidence>
<name>A0A8W8KLZ5_MAGGI</name>
<dbReference type="Pfam" id="PF01612">
    <property type="entry name" value="DNA_pol_A_exo1"/>
    <property type="match status" value="1"/>
</dbReference>
<feature type="compositionally biased region" description="Low complexity" evidence="1">
    <location>
        <begin position="864"/>
        <end position="879"/>
    </location>
</feature>
<dbReference type="InterPro" id="IPR012337">
    <property type="entry name" value="RNaseH-like_sf"/>
</dbReference>
<feature type="region of interest" description="Disordered" evidence="1">
    <location>
        <begin position="723"/>
        <end position="753"/>
    </location>
</feature>
<feature type="compositionally biased region" description="Polar residues" evidence="1">
    <location>
        <begin position="812"/>
        <end position="823"/>
    </location>
</feature>
<dbReference type="SMART" id="SM00474">
    <property type="entry name" value="35EXOc"/>
    <property type="match status" value="1"/>
</dbReference>
<organism evidence="3 4">
    <name type="scientific">Magallana gigas</name>
    <name type="common">Pacific oyster</name>
    <name type="synonym">Crassostrea gigas</name>
    <dbReference type="NCBI Taxonomy" id="29159"/>
    <lineage>
        <taxon>Eukaryota</taxon>
        <taxon>Metazoa</taxon>
        <taxon>Spiralia</taxon>
        <taxon>Lophotrochozoa</taxon>
        <taxon>Mollusca</taxon>
        <taxon>Bivalvia</taxon>
        <taxon>Autobranchia</taxon>
        <taxon>Pteriomorphia</taxon>
        <taxon>Ostreida</taxon>
        <taxon>Ostreoidea</taxon>
        <taxon>Ostreidae</taxon>
        <taxon>Magallana</taxon>
    </lineage>
</organism>
<accession>A0A8W8KLZ5</accession>
<dbReference type="GO" id="GO:0003676">
    <property type="term" value="F:nucleic acid binding"/>
    <property type="evidence" value="ECO:0007669"/>
    <property type="project" value="InterPro"/>
</dbReference>
<dbReference type="Gene3D" id="3.30.420.10">
    <property type="entry name" value="Ribonuclease H-like superfamily/Ribonuclease H"/>
    <property type="match status" value="1"/>
</dbReference>
<feature type="region of interest" description="Disordered" evidence="1">
    <location>
        <begin position="114"/>
        <end position="142"/>
    </location>
</feature>
<dbReference type="GO" id="GO:1990923">
    <property type="term" value="C:PET complex"/>
    <property type="evidence" value="ECO:0007669"/>
    <property type="project" value="TreeGrafter"/>
</dbReference>
<dbReference type="InterPro" id="IPR002562">
    <property type="entry name" value="3'-5'_exonuclease_dom"/>
</dbReference>
<dbReference type="SUPFAM" id="SSF53098">
    <property type="entry name" value="Ribonuclease H-like"/>
    <property type="match status" value="1"/>
</dbReference>
<dbReference type="EnsemblMetazoa" id="G24184.1">
    <property type="protein sequence ID" value="G24184.1:cds"/>
    <property type="gene ID" value="G24184"/>
</dbReference>
<feature type="region of interest" description="Disordered" evidence="1">
    <location>
        <begin position="794"/>
        <end position="834"/>
    </location>
</feature>
<dbReference type="GO" id="GO:0008408">
    <property type="term" value="F:3'-5' exonuclease activity"/>
    <property type="evidence" value="ECO:0007669"/>
    <property type="project" value="InterPro"/>
</dbReference>
<proteinExistence type="predicted"/>
<evidence type="ECO:0000256" key="1">
    <source>
        <dbReference type="SAM" id="MobiDB-lite"/>
    </source>
</evidence>
<feature type="compositionally biased region" description="Basic and acidic residues" evidence="1">
    <location>
        <begin position="120"/>
        <end position="130"/>
    </location>
</feature>
<dbReference type="InterPro" id="IPR036397">
    <property type="entry name" value="RNaseH_sf"/>
</dbReference>
<protein>
    <recommendedName>
        <fullName evidence="2">3'-5' exonuclease domain-containing protein</fullName>
    </recommendedName>
</protein>
<feature type="domain" description="3'-5' exonuclease" evidence="2">
    <location>
        <begin position="150"/>
        <end position="341"/>
    </location>
</feature>
<feature type="region of interest" description="Disordered" evidence="1">
    <location>
        <begin position="458"/>
        <end position="497"/>
    </location>
</feature>
<feature type="region of interest" description="Disordered" evidence="1">
    <location>
        <begin position="897"/>
        <end position="938"/>
    </location>
</feature>
<evidence type="ECO:0000313" key="3">
    <source>
        <dbReference type="EnsemblMetazoa" id="G24184.1:cds"/>
    </source>
</evidence>
<dbReference type="PANTHER" id="PTHR46628">
    <property type="entry name" value="PIRNA BIOGENESIS PROTEIN EXD1"/>
    <property type="match status" value="1"/>
</dbReference>
<evidence type="ECO:0000259" key="2">
    <source>
        <dbReference type="SMART" id="SM00474"/>
    </source>
</evidence>
<dbReference type="InterPro" id="IPR052144">
    <property type="entry name" value="piRNA_biogenesis_EXD1"/>
</dbReference>
<keyword evidence="4" id="KW-1185">Reference proteome</keyword>